<dbReference type="EMBL" id="LR590464">
    <property type="protein sequence ID" value="VTP68798.1"/>
    <property type="molecule type" value="Genomic_DNA"/>
</dbReference>
<evidence type="ECO:0000259" key="2">
    <source>
        <dbReference type="PROSITE" id="PS51186"/>
    </source>
</evidence>
<accession>A0A4U9HVW0</accession>
<dbReference type="Gene3D" id="3.40.630.30">
    <property type="match status" value="1"/>
</dbReference>
<organism evidence="3 4">
    <name type="scientific">Leclercia adecarboxylata</name>
    <dbReference type="NCBI Taxonomy" id="83655"/>
    <lineage>
        <taxon>Bacteria</taxon>
        <taxon>Pseudomonadati</taxon>
        <taxon>Pseudomonadota</taxon>
        <taxon>Gammaproteobacteria</taxon>
        <taxon>Enterobacterales</taxon>
        <taxon>Enterobacteriaceae</taxon>
        <taxon>Leclercia</taxon>
    </lineage>
</organism>
<evidence type="ECO:0000256" key="1">
    <source>
        <dbReference type="ARBA" id="ARBA00022679"/>
    </source>
</evidence>
<reference evidence="3 4" key="1">
    <citation type="submission" date="2019-05" db="EMBL/GenBank/DDBJ databases">
        <authorList>
            <consortium name="Pathogen Informatics"/>
        </authorList>
    </citation>
    <scope>NUCLEOTIDE SEQUENCE [LARGE SCALE GENOMIC DNA]</scope>
    <source>
        <strain evidence="3 4">NCTC13032</strain>
    </source>
</reference>
<dbReference type="PROSITE" id="PS51186">
    <property type="entry name" value="GNAT"/>
    <property type="match status" value="1"/>
</dbReference>
<dbReference type="Pfam" id="PF00583">
    <property type="entry name" value="Acetyltransf_1"/>
    <property type="match status" value="1"/>
</dbReference>
<dbReference type="InterPro" id="IPR016181">
    <property type="entry name" value="Acyl_CoA_acyltransferase"/>
</dbReference>
<dbReference type="PANTHER" id="PTHR13947">
    <property type="entry name" value="GNAT FAMILY N-ACETYLTRANSFERASE"/>
    <property type="match status" value="1"/>
</dbReference>
<name>A0A4U9HVW0_9ENTR</name>
<sequence>MTYMSVRYFRPFINFFSDNLLRRESRLMRYILLSEPAGYIMLSKLTSQDMTMITVEIADPFSSESQRLIETLSAELAAITGDNGKSNFNVEAMNNANALWVLAKNSHGEAIGCGAIRPLTQNIAELKRMFSDRSVPGIGGALLAFLETSAKERGYSELRLETRCINHRAVNFYEKQGYRRIENYGPYTGRPEAACFSKDLR</sequence>
<evidence type="ECO:0000313" key="4">
    <source>
        <dbReference type="Proteomes" id="UP000310719"/>
    </source>
</evidence>
<dbReference type="InterPro" id="IPR000182">
    <property type="entry name" value="GNAT_dom"/>
</dbReference>
<gene>
    <name evidence="3" type="ORF">NCTC13032_03735</name>
</gene>
<protein>
    <submittedName>
        <fullName evidence="3">Ribosomal-protein-alanine acetyltransferase</fullName>
    </submittedName>
</protein>
<dbReference type="Proteomes" id="UP000310719">
    <property type="component" value="Chromosome"/>
</dbReference>
<feature type="domain" description="N-acetyltransferase" evidence="2">
    <location>
        <begin position="53"/>
        <end position="201"/>
    </location>
</feature>
<dbReference type="SUPFAM" id="SSF55729">
    <property type="entry name" value="Acyl-CoA N-acyltransferases (Nat)"/>
    <property type="match status" value="1"/>
</dbReference>
<keyword evidence="1 3" id="KW-0808">Transferase</keyword>
<evidence type="ECO:0000313" key="3">
    <source>
        <dbReference type="EMBL" id="VTP68798.1"/>
    </source>
</evidence>
<proteinExistence type="predicted"/>
<dbReference type="GO" id="GO:0008080">
    <property type="term" value="F:N-acetyltransferase activity"/>
    <property type="evidence" value="ECO:0007669"/>
    <property type="project" value="InterPro"/>
</dbReference>
<dbReference type="CDD" id="cd04301">
    <property type="entry name" value="NAT_SF"/>
    <property type="match status" value="1"/>
</dbReference>
<dbReference type="STRING" id="83655.APT61_10345"/>
<dbReference type="PANTHER" id="PTHR13947:SF37">
    <property type="entry name" value="LD18367P"/>
    <property type="match status" value="1"/>
</dbReference>
<dbReference type="AlphaFoldDB" id="A0A4U9HVW0"/>
<dbReference type="InterPro" id="IPR050769">
    <property type="entry name" value="NAT_camello-type"/>
</dbReference>